<dbReference type="Pfam" id="PF13560">
    <property type="entry name" value="HTH_31"/>
    <property type="match status" value="1"/>
</dbReference>
<dbReference type="AlphaFoldDB" id="A0A1U9ZZ15"/>
<reference evidence="3" key="1">
    <citation type="journal article" date="2017" name="Med. Chem. Commun.">
        <title>Nonomuraea sp. ATCC 55076 harbours the largest actinomycete chromosome to date and the kistamicin biosynthetic gene cluster.</title>
        <authorList>
            <person name="Nazari B."/>
            <person name="Forneris C.C."/>
            <person name="Gibson M.I."/>
            <person name="Moon K."/>
            <person name="Schramma K.R."/>
            <person name="Seyedsayamdost M.R."/>
        </authorList>
    </citation>
    <scope>NUCLEOTIDE SEQUENCE [LARGE SCALE GENOMIC DNA]</scope>
    <source>
        <strain evidence="3">ATCC 55076</strain>
    </source>
</reference>
<protein>
    <submittedName>
        <fullName evidence="2">Transcriptional regulator</fullName>
    </submittedName>
</protein>
<dbReference type="PROSITE" id="PS50943">
    <property type="entry name" value="HTH_CROC1"/>
    <property type="match status" value="1"/>
</dbReference>
<feature type="domain" description="HTH cro/C1-type" evidence="1">
    <location>
        <begin position="25"/>
        <end position="79"/>
    </location>
</feature>
<dbReference type="Pfam" id="PF19054">
    <property type="entry name" value="DUF5753"/>
    <property type="match status" value="1"/>
</dbReference>
<dbReference type="InterPro" id="IPR001387">
    <property type="entry name" value="Cro/C1-type_HTH"/>
</dbReference>
<dbReference type="CDD" id="cd00093">
    <property type="entry name" value="HTH_XRE"/>
    <property type="match status" value="1"/>
</dbReference>
<dbReference type="GO" id="GO:0003677">
    <property type="term" value="F:DNA binding"/>
    <property type="evidence" value="ECO:0007669"/>
    <property type="project" value="InterPro"/>
</dbReference>
<keyword evidence="3" id="KW-1185">Reference proteome</keyword>
<evidence type="ECO:0000313" key="3">
    <source>
        <dbReference type="Proteomes" id="UP000190797"/>
    </source>
</evidence>
<dbReference type="Proteomes" id="UP000190797">
    <property type="component" value="Chromosome"/>
</dbReference>
<proteinExistence type="predicted"/>
<dbReference type="SMART" id="SM00530">
    <property type="entry name" value="HTH_XRE"/>
    <property type="match status" value="1"/>
</dbReference>
<evidence type="ECO:0000313" key="2">
    <source>
        <dbReference type="EMBL" id="AQZ63170.1"/>
    </source>
</evidence>
<dbReference type="STRING" id="1909395.BKM31_18395"/>
<dbReference type="OrthoDB" id="4966777at2"/>
<dbReference type="KEGG" id="noa:BKM31_18395"/>
<gene>
    <name evidence="2" type="ORF">BKM31_18395</name>
</gene>
<dbReference type="SUPFAM" id="SSF47413">
    <property type="entry name" value="lambda repressor-like DNA-binding domains"/>
    <property type="match status" value="1"/>
</dbReference>
<dbReference type="InterPro" id="IPR010982">
    <property type="entry name" value="Lambda_DNA-bd_dom_sf"/>
</dbReference>
<evidence type="ECO:0000259" key="1">
    <source>
        <dbReference type="PROSITE" id="PS50943"/>
    </source>
</evidence>
<dbReference type="Gene3D" id="1.10.260.40">
    <property type="entry name" value="lambda repressor-like DNA-binding domains"/>
    <property type="match status" value="1"/>
</dbReference>
<accession>A0A1U9ZZ15</accession>
<sequence length="300" mass="33433">MTTRSGKNRGVTSVHQARQALGARLRELRNAAGLTGRQLAELLAWPHSKVSKLETGRQTPSDADIGSWAEATGATEEERLALLASLHTLESRHAEWQRVLRGGMSHHQNEWGDAERRAGLLRVFEPVYIPGLLQTAEYARARMAEAIAMHNLPNDIEEALQARMTRQQILYDPGKRFQFVVTEAALRYRLCAPEVMVPQLDRLVAASTLPNVRLGVIGFGTAYVTAPKHGFWIFDNDLVMVETFTAELHLAQPPEIEQYARVFRSLAGMASYGQAARALITNVMEDLSRLLPADETEPEE</sequence>
<dbReference type="EMBL" id="CP017717">
    <property type="protein sequence ID" value="AQZ63170.1"/>
    <property type="molecule type" value="Genomic_DNA"/>
</dbReference>
<dbReference type="InterPro" id="IPR043917">
    <property type="entry name" value="DUF5753"/>
</dbReference>
<organism evidence="2 3">
    <name type="scientific">[Actinomadura] parvosata subsp. kistnae</name>
    <dbReference type="NCBI Taxonomy" id="1909395"/>
    <lineage>
        <taxon>Bacteria</taxon>
        <taxon>Bacillati</taxon>
        <taxon>Actinomycetota</taxon>
        <taxon>Actinomycetes</taxon>
        <taxon>Streptosporangiales</taxon>
        <taxon>Streptosporangiaceae</taxon>
        <taxon>Nonomuraea</taxon>
    </lineage>
</organism>
<name>A0A1U9ZZ15_9ACTN</name>